<evidence type="ECO:0000256" key="1">
    <source>
        <dbReference type="ARBA" id="ARBA00023125"/>
    </source>
</evidence>
<dbReference type="AlphaFoldDB" id="A0AAV9J1G2"/>
<evidence type="ECO:0000313" key="5">
    <source>
        <dbReference type="EMBL" id="KAK4538206.1"/>
    </source>
</evidence>
<sequence>MGSSGGRGVPLRAAGASSGDVQHTAAGGQELFSFTNVMPPSLLWTAGEHNSQSCVFGTQVFPGSHHAPTSFGLFANSVLQAPASLSGFPGPNGASRGAADAPIGHVGLLPSVAALAPDASQSSRYGALGWRTLWDASWYGPDYATAAPAGPAPGGGFADMPARPLPPPPAAAATTESVDPPPTAKRRPTTKTPARKRRGDPEGERSDMGVARAVSPTAAAEGSFKSPDPATGLNVGVWTAEEVNHFYDALQKFGRNFPVIASVLRTRSASQVTGLFHRCLRRAIDPVKRAAAARPDVAHIAESLHLFERLLPPQLQIRVLFAAREIDPRMPSSDDKDADSTDAKERLAPGAASKWATLTDAIHWSVALLQRLLPEVQLSAETPPPPSDNVECGAEAPVPRRSHDEPGTRAQPAKRVRPPTGELVDAALTRQRREICLQIVPQLDAPEETVLVQHERNPRILLTLRASKRLGAVFDYLVRRWEDCMSQSLADAASEGGAAQARDRLRLRVVPPPHVTPPEWSIADRTSGAETCMQLSQWWSRAQHGDGIVMDDVHRACGCPEYLRVEYAWLGQHREDSPAGAAAAAAASSPSADRPIASSGPHVRPEAPSQRDTKTAEASGTHAVLPRERPSRNRVCAMPPTDPVGAVASAESEPAPLLAPADSLLGILMSGPHGRSAVGQRENASGAAAVSALPPRREPPPATQAPLPQDECGGDPNSRDDSAAWVFQLMNATSAAGDTAQ</sequence>
<dbReference type="PANTHER" id="PTHR21677">
    <property type="entry name" value="CRAMPED PROTEIN"/>
    <property type="match status" value="1"/>
</dbReference>
<dbReference type="CDD" id="cd00167">
    <property type="entry name" value="SANT"/>
    <property type="match status" value="1"/>
</dbReference>
<feature type="compositionally biased region" description="Low complexity" evidence="3">
    <location>
        <begin position="580"/>
        <end position="599"/>
    </location>
</feature>
<evidence type="ECO:0000256" key="3">
    <source>
        <dbReference type="SAM" id="MobiDB-lite"/>
    </source>
</evidence>
<dbReference type="EMBL" id="JANCYW010000016">
    <property type="protein sequence ID" value="KAK4538206.1"/>
    <property type="molecule type" value="Genomic_DNA"/>
</dbReference>
<keyword evidence="6" id="KW-1185">Reference proteome</keyword>
<dbReference type="InterPro" id="IPR009057">
    <property type="entry name" value="Homeodomain-like_sf"/>
</dbReference>
<feature type="domain" description="Myb-like" evidence="4">
    <location>
        <begin position="234"/>
        <end position="282"/>
    </location>
</feature>
<dbReference type="Gene3D" id="1.20.58.1880">
    <property type="match status" value="1"/>
</dbReference>
<dbReference type="Proteomes" id="UP001301350">
    <property type="component" value="Unassembled WGS sequence"/>
</dbReference>
<keyword evidence="2" id="KW-0539">Nucleus</keyword>
<dbReference type="InterPro" id="IPR039467">
    <property type="entry name" value="TFIIIB_B''_Myb"/>
</dbReference>
<feature type="compositionally biased region" description="Basic and acidic residues" evidence="3">
    <location>
        <begin position="328"/>
        <end position="347"/>
    </location>
</feature>
<evidence type="ECO:0000259" key="4">
    <source>
        <dbReference type="SMART" id="SM00717"/>
    </source>
</evidence>
<feature type="region of interest" description="Disordered" evidence="3">
    <location>
        <begin position="154"/>
        <end position="226"/>
    </location>
</feature>
<comment type="caution">
    <text evidence="5">The sequence shown here is derived from an EMBL/GenBank/DDBJ whole genome shotgun (WGS) entry which is preliminary data.</text>
</comment>
<reference evidence="5 6" key="1">
    <citation type="submission" date="2022-07" db="EMBL/GenBank/DDBJ databases">
        <title>Genome-wide signatures of adaptation to extreme environments.</title>
        <authorList>
            <person name="Cho C.H."/>
            <person name="Yoon H.S."/>
        </authorList>
    </citation>
    <scope>NUCLEOTIDE SEQUENCE [LARGE SCALE GENOMIC DNA]</scope>
    <source>
        <strain evidence="5 6">DBV 063 E5</strain>
    </source>
</reference>
<accession>A0AAV9J1G2</accession>
<dbReference type="Pfam" id="PF15963">
    <property type="entry name" value="Myb_DNA-bind_7"/>
    <property type="match status" value="1"/>
</dbReference>
<feature type="region of interest" description="Disordered" evidence="3">
    <location>
        <begin position="675"/>
        <end position="722"/>
    </location>
</feature>
<dbReference type="GO" id="GO:0007389">
    <property type="term" value="P:pattern specification process"/>
    <property type="evidence" value="ECO:0007669"/>
    <property type="project" value="TreeGrafter"/>
</dbReference>
<dbReference type="GO" id="GO:0003677">
    <property type="term" value="F:DNA binding"/>
    <property type="evidence" value="ECO:0007669"/>
    <property type="project" value="UniProtKB-KW"/>
</dbReference>
<gene>
    <name evidence="5" type="ORF">CDCA_CDCA16G4231</name>
</gene>
<evidence type="ECO:0000313" key="6">
    <source>
        <dbReference type="Proteomes" id="UP001301350"/>
    </source>
</evidence>
<evidence type="ECO:0000256" key="2">
    <source>
        <dbReference type="ARBA" id="ARBA00023242"/>
    </source>
</evidence>
<protein>
    <recommendedName>
        <fullName evidence="4">Myb-like domain-containing protein</fullName>
    </recommendedName>
</protein>
<feature type="region of interest" description="Disordered" evidence="3">
    <location>
        <begin position="328"/>
        <end position="350"/>
    </location>
</feature>
<dbReference type="GO" id="GO:0003682">
    <property type="term" value="F:chromatin binding"/>
    <property type="evidence" value="ECO:0007669"/>
    <property type="project" value="InterPro"/>
</dbReference>
<name>A0AAV9J1G2_CYACA</name>
<dbReference type="InterPro" id="IPR001005">
    <property type="entry name" value="SANT/Myb"/>
</dbReference>
<dbReference type="SMART" id="SM00717">
    <property type="entry name" value="SANT"/>
    <property type="match status" value="1"/>
</dbReference>
<feature type="region of interest" description="Disordered" evidence="3">
    <location>
        <begin position="580"/>
        <end position="649"/>
    </location>
</feature>
<dbReference type="GO" id="GO:0005634">
    <property type="term" value="C:nucleus"/>
    <property type="evidence" value="ECO:0007669"/>
    <property type="project" value="TreeGrafter"/>
</dbReference>
<dbReference type="PANTHER" id="PTHR21677:SF1">
    <property type="entry name" value="PROTEIN CRAMPED-LIKE"/>
    <property type="match status" value="1"/>
</dbReference>
<keyword evidence="1" id="KW-0238">DNA-binding</keyword>
<proteinExistence type="predicted"/>
<organism evidence="5 6">
    <name type="scientific">Cyanidium caldarium</name>
    <name type="common">Red alga</name>
    <dbReference type="NCBI Taxonomy" id="2771"/>
    <lineage>
        <taxon>Eukaryota</taxon>
        <taxon>Rhodophyta</taxon>
        <taxon>Bangiophyceae</taxon>
        <taxon>Cyanidiales</taxon>
        <taxon>Cyanidiaceae</taxon>
        <taxon>Cyanidium</taxon>
    </lineage>
</organism>
<feature type="compositionally biased region" description="Basic residues" evidence="3">
    <location>
        <begin position="184"/>
        <end position="198"/>
    </location>
</feature>
<dbReference type="InterPro" id="IPR055315">
    <property type="entry name" value="Cramped-like"/>
</dbReference>
<feature type="region of interest" description="Disordered" evidence="3">
    <location>
        <begin position="379"/>
        <end position="420"/>
    </location>
</feature>
<dbReference type="SUPFAM" id="SSF46689">
    <property type="entry name" value="Homeodomain-like"/>
    <property type="match status" value="1"/>
</dbReference>
<feature type="compositionally biased region" description="Basic and acidic residues" evidence="3">
    <location>
        <begin position="603"/>
        <end position="615"/>
    </location>
</feature>
<feature type="region of interest" description="Disordered" evidence="3">
    <location>
        <begin position="1"/>
        <end position="22"/>
    </location>
</feature>